<evidence type="ECO:0000313" key="3">
    <source>
        <dbReference type="EMBL" id="CAB3256192.1"/>
    </source>
</evidence>
<keyword evidence="2" id="KW-0472">Membrane</keyword>
<keyword evidence="3" id="KW-0067">ATP-binding</keyword>
<keyword evidence="3" id="KW-0378">Hydrolase</keyword>
<keyword evidence="3" id="KW-0347">Helicase</keyword>
<evidence type="ECO:0000256" key="1">
    <source>
        <dbReference type="SAM" id="MobiDB-lite"/>
    </source>
</evidence>
<feature type="region of interest" description="Disordered" evidence="1">
    <location>
        <begin position="109"/>
        <end position="131"/>
    </location>
</feature>
<name>A0A6F9DEM4_9ASCI</name>
<dbReference type="EMBL" id="LR785990">
    <property type="protein sequence ID" value="CAB3256192.1"/>
    <property type="molecule type" value="mRNA"/>
</dbReference>
<gene>
    <name evidence="3" type="primary">Ino80-001</name>
</gene>
<evidence type="ECO:0000256" key="2">
    <source>
        <dbReference type="SAM" id="Phobius"/>
    </source>
</evidence>
<accession>A0A6F9DEM4</accession>
<keyword evidence="2" id="KW-1133">Transmembrane helix</keyword>
<dbReference type="GO" id="GO:0004386">
    <property type="term" value="F:helicase activity"/>
    <property type="evidence" value="ECO:0007669"/>
    <property type="project" value="UniProtKB-KW"/>
</dbReference>
<keyword evidence="2" id="KW-0812">Transmembrane</keyword>
<organism evidence="3">
    <name type="scientific">Phallusia mammillata</name>
    <dbReference type="NCBI Taxonomy" id="59560"/>
    <lineage>
        <taxon>Eukaryota</taxon>
        <taxon>Metazoa</taxon>
        <taxon>Chordata</taxon>
        <taxon>Tunicata</taxon>
        <taxon>Ascidiacea</taxon>
        <taxon>Phlebobranchia</taxon>
        <taxon>Ascidiidae</taxon>
        <taxon>Phallusia</taxon>
    </lineage>
</organism>
<proteinExistence type="evidence at transcript level"/>
<protein>
    <submittedName>
        <fullName evidence="3">Putative DNA helicase INO80</fullName>
    </submittedName>
</protein>
<dbReference type="AlphaFoldDB" id="A0A6F9DEM4"/>
<feature type="transmembrane region" description="Helical" evidence="2">
    <location>
        <begin position="50"/>
        <end position="68"/>
    </location>
</feature>
<keyword evidence="3" id="KW-0547">Nucleotide-binding</keyword>
<feature type="compositionally biased region" description="Acidic residues" evidence="1">
    <location>
        <begin position="109"/>
        <end position="123"/>
    </location>
</feature>
<reference evidence="3" key="1">
    <citation type="submission" date="2020-04" db="EMBL/GenBank/DDBJ databases">
        <authorList>
            <person name="Neveu A P."/>
        </authorList>
    </citation>
    <scope>NUCLEOTIDE SEQUENCE</scope>
    <source>
        <tissue evidence="3">Whole embryo</tissue>
    </source>
</reference>
<sequence length="170" mass="18728">MLMTRLLTTNVRRFSTLYRKPAPKQLLVKVAPAIPMRSMSGGIEMKPLNAVLWFVGLSVPIVIVAYAAGKQILGRFDQADAGLYGPPLKRITNDEWLELKGKILAMADTEEEDEDEEEGEAEATSETASTVAEAIEEEDFVMIAEEGVTEQVSQEVGKDTIIFVEPPKSE</sequence>